<dbReference type="AlphaFoldDB" id="Q2N917"/>
<evidence type="ECO:0000313" key="2">
    <source>
        <dbReference type="EMBL" id="ABC63824.1"/>
    </source>
</evidence>
<feature type="region of interest" description="Disordered" evidence="1">
    <location>
        <begin position="1"/>
        <end position="45"/>
    </location>
</feature>
<dbReference type="Proteomes" id="UP000008808">
    <property type="component" value="Chromosome"/>
</dbReference>
<dbReference type="EMBL" id="CP000157">
    <property type="protein sequence ID" value="ABC63824.1"/>
    <property type="molecule type" value="Genomic_DNA"/>
</dbReference>
<dbReference type="KEGG" id="eli:ELI_08660"/>
<sequence length="45" mass="4690">MMLHITMPTGQGEDGGAQAFADAPPGATRGGDWLSLHDAPRDIRA</sequence>
<evidence type="ECO:0000256" key="1">
    <source>
        <dbReference type="SAM" id="MobiDB-lite"/>
    </source>
</evidence>
<keyword evidence="3" id="KW-1185">Reference proteome</keyword>
<dbReference type="HOGENOM" id="CLU_3199618_0_0_5"/>
<gene>
    <name evidence="2" type="ordered locus">ELI_08660</name>
</gene>
<reference evidence="3" key="1">
    <citation type="journal article" date="2009" name="J. Bacteriol.">
        <title>Complete genome sequence of Erythrobacter litoralis HTCC2594.</title>
        <authorList>
            <person name="Oh H.M."/>
            <person name="Giovannoni S.J."/>
            <person name="Ferriera S."/>
            <person name="Johnson J."/>
            <person name="Cho J.C."/>
        </authorList>
    </citation>
    <scope>NUCLEOTIDE SEQUENCE [LARGE SCALE GENOMIC DNA]</scope>
    <source>
        <strain evidence="3">HTCC2594</strain>
    </source>
</reference>
<organism evidence="2 3">
    <name type="scientific">Erythrobacter litoralis (strain HTCC2594)</name>
    <dbReference type="NCBI Taxonomy" id="314225"/>
    <lineage>
        <taxon>Bacteria</taxon>
        <taxon>Pseudomonadati</taxon>
        <taxon>Pseudomonadota</taxon>
        <taxon>Alphaproteobacteria</taxon>
        <taxon>Sphingomonadales</taxon>
        <taxon>Erythrobacteraceae</taxon>
        <taxon>Erythrobacter/Porphyrobacter group</taxon>
        <taxon>Erythrobacter</taxon>
    </lineage>
</organism>
<name>Q2N917_ERYLH</name>
<evidence type="ECO:0000313" key="3">
    <source>
        <dbReference type="Proteomes" id="UP000008808"/>
    </source>
</evidence>
<accession>Q2N917</accession>
<protein>
    <submittedName>
        <fullName evidence="2">Uncharacterized protein</fullName>
    </submittedName>
</protein>
<proteinExistence type="predicted"/>